<protein>
    <submittedName>
        <fullName evidence="4">dTDP-L-rhamnose 4-epimerase</fullName>
    </submittedName>
</protein>
<evidence type="ECO:0000256" key="2">
    <source>
        <dbReference type="ARBA" id="ARBA00007637"/>
    </source>
</evidence>
<dbReference type="AlphaFoldDB" id="A0A318IWD4"/>
<evidence type="ECO:0000256" key="1">
    <source>
        <dbReference type="ARBA" id="ARBA00005125"/>
    </source>
</evidence>
<reference evidence="4 5" key="1">
    <citation type="submission" date="2018-05" db="EMBL/GenBank/DDBJ databases">
        <title>Comparative genomics of bacterial root endophytes of switchgrass collected from native prairies over two seasons.</title>
        <authorList>
            <person name="Tang Y."/>
        </authorList>
    </citation>
    <scope>NUCLEOTIDE SEQUENCE [LARGE SCALE GENOMIC DNA]</scope>
    <source>
        <strain evidence="4 5">NFIX32</strain>
    </source>
</reference>
<gene>
    <name evidence="4" type="ORF">NA66_1002450</name>
</gene>
<sequence>MSERNCLVTGGAGFIGSALSQQLVSRFDKVVAVDCLHPQIHAKQTRPAALHPGVELVVGDVCDATVWDNVLASFRPEVVVHLAAETGTGQSLTEATRHAHTNVVGTTAMLDAFMRHDAKPKRIVLSSSRAVYGEGAWQGNEGGSLFYPGQRSVSQLAAGKWNFDGFPVAMEADRVHPAPVSVYGATKLAQEHVISSWANAVGTEYVILRLQNVFGPGQSLINSYTGIVSLFCQLARKKQSIPLYEDGMVMRDFILIDDIAAALFAASTVTGISGRVFDIGSGVATTLLQLAEKIAALYGAPAPEVVGKYRFGDVRHAFTSAEGAKGLGWAPKHDLDYGLKVLAQWIEGELQHV</sequence>
<evidence type="ECO:0000259" key="3">
    <source>
        <dbReference type="Pfam" id="PF01370"/>
    </source>
</evidence>
<organism evidence="4 5">
    <name type="scientific">Burkholderia pyrrocinia</name>
    <name type="common">Pseudomonas pyrrocinia</name>
    <dbReference type="NCBI Taxonomy" id="60550"/>
    <lineage>
        <taxon>Bacteria</taxon>
        <taxon>Pseudomonadati</taxon>
        <taxon>Pseudomonadota</taxon>
        <taxon>Betaproteobacteria</taxon>
        <taxon>Burkholderiales</taxon>
        <taxon>Burkholderiaceae</taxon>
        <taxon>Burkholderia</taxon>
        <taxon>Burkholderia cepacia complex</taxon>
    </lineage>
</organism>
<proteinExistence type="inferred from homology"/>
<feature type="domain" description="NAD-dependent epimerase/dehydratase" evidence="3">
    <location>
        <begin position="7"/>
        <end position="280"/>
    </location>
</feature>
<dbReference type="Pfam" id="PF01370">
    <property type="entry name" value="Epimerase"/>
    <property type="match status" value="1"/>
</dbReference>
<accession>A0A318IWD4</accession>
<comment type="caution">
    <text evidence="4">The sequence shown here is derived from an EMBL/GenBank/DDBJ whole genome shotgun (WGS) entry which is preliminary data.</text>
</comment>
<dbReference type="Proteomes" id="UP000247755">
    <property type="component" value="Unassembled WGS sequence"/>
</dbReference>
<dbReference type="InterPro" id="IPR036291">
    <property type="entry name" value="NAD(P)-bd_dom_sf"/>
</dbReference>
<comment type="pathway">
    <text evidence="1">Bacterial outer membrane biogenesis; LPS O-antigen biosynthesis.</text>
</comment>
<name>A0A318IWD4_BURPY</name>
<dbReference type="PANTHER" id="PTHR43000">
    <property type="entry name" value="DTDP-D-GLUCOSE 4,6-DEHYDRATASE-RELATED"/>
    <property type="match status" value="1"/>
</dbReference>
<dbReference type="SUPFAM" id="SSF51735">
    <property type="entry name" value="NAD(P)-binding Rossmann-fold domains"/>
    <property type="match status" value="1"/>
</dbReference>
<comment type="similarity">
    <text evidence="2">Belongs to the NAD(P)-dependent epimerase/dehydratase family.</text>
</comment>
<evidence type="ECO:0000313" key="5">
    <source>
        <dbReference type="Proteomes" id="UP000247755"/>
    </source>
</evidence>
<dbReference type="EMBL" id="QJJY01000002">
    <property type="protein sequence ID" value="PXX39323.1"/>
    <property type="molecule type" value="Genomic_DNA"/>
</dbReference>
<dbReference type="Gene3D" id="3.40.50.720">
    <property type="entry name" value="NAD(P)-binding Rossmann-like Domain"/>
    <property type="match status" value="1"/>
</dbReference>
<evidence type="ECO:0000313" key="4">
    <source>
        <dbReference type="EMBL" id="PXX39323.1"/>
    </source>
</evidence>
<dbReference type="InterPro" id="IPR001509">
    <property type="entry name" value="Epimerase_deHydtase"/>
</dbReference>